<dbReference type="Proteomes" id="UP000284706">
    <property type="component" value="Unassembled WGS sequence"/>
</dbReference>
<accession>A0A409Y9C1</accession>
<evidence type="ECO:0000256" key="1">
    <source>
        <dbReference type="SAM" id="MobiDB-lite"/>
    </source>
</evidence>
<gene>
    <name evidence="2" type="ORF">CVT26_009112</name>
</gene>
<dbReference type="AlphaFoldDB" id="A0A409Y9C1"/>
<name>A0A409Y9C1_9AGAR</name>
<evidence type="ECO:0000313" key="3">
    <source>
        <dbReference type="Proteomes" id="UP000284706"/>
    </source>
</evidence>
<reference evidence="2 3" key="1">
    <citation type="journal article" date="2018" name="Evol. Lett.">
        <title>Horizontal gene cluster transfer increased hallucinogenic mushroom diversity.</title>
        <authorList>
            <person name="Reynolds H.T."/>
            <person name="Vijayakumar V."/>
            <person name="Gluck-Thaler E."/>
            <person name="Korotkin H.B."/>
            <person name="Matheny P.B."/>
            <person name="Slot J.C."/>
        </authorList>
    </citation>
    <scope>NUCLEOTIDE SEQUENCE [LARGE SCALE GENOMIC DNA]</scope>
    <source>
        <strain evidence="2 3">SRW20</strain>
    </source>
</reference>
<dbReference type="InParanoid" id="A0A409Y9C1"/>
<keyword evidence="3" id="KW-1185">Reference proteome</keyword>
<proteinExistence type="predicted"/>
<evidence type="ECO:0000313" key="2">
    <source>
        <dbReference type="EMBL" id="PPQ99686.1"/>
    </source>
</evidence>
<sequence length="695" mass="76605">MDKAFWDVLLSGNRNVNHGRILKCAGATVYDFDNMSKLSAFTSNKVRNPLSPRPVMLVTCVGQRVEGPISAFETTQLVHPCYASRVMRGILNPPVYEDLDARNGCFPTCPGQEVIPNFAINTVSSPFALATPTSAHSLSFNRSTSDSSTPSSDSSGSFSSATNSARPFINIASHQSASPNNLQNLATPLPDLFSQTRVASTPSGREAHPAIIVPSRQWKSDITASEWSNSLEEAQRQASRESDAVTDREALRIVARNEQVAGQALYQAFVARFAGQDPEQLPCIVNFDYERLALGGAHVVIGEATGNGVFRATYQEAMNFMAADQMLWRPQDPVKGLVSWNVRPGISTYEGRLARARAAGALIAHGFVWFQLSFAPISFFLSCYAATTFEALKDIKLIRSMDADLADILSAWPLDHDEPLNLHFGDPAASTILCNYLNTNNTNLQNLTTEERSAYDNKVYAMALFGTPYQDFIINPEISAFKEAFNLQLFPDVRLCDTFGPEPLDLLSRMQGGRLLSASNLIEHLTFYRALNDSQLNDDEAELFKIKLCRYLRGIGHPVHPRLPDGLITPEMRATVADDPLYRANTFLRLATGSTSVPTTTPWTIVIRFSIEPPFGHRYYPPPGNSSDGVSWSPMYTPFIFQTCSSLATVCIGDGHFIKDLLKVEDPIDDDSLASDFDAWVHQALLPSSDDWNTT</sequence>
<dbReference type="EMBL" id="NHYE01001049">
    <property type="protein sequence ID" value="PPQ99686.1"/>
    <property type="molecule type" value="Genomic_DNA"/>
</dbReference>
<comment type="caution">
    <text evidence="2">The sequence shown here is derived from an EMBL/GenBank/DDBJ whole genome shotgun (WGS) entry which is preliminary data.</text>
</comment>
<dbReference type="OrthoDB" id="3070431at2759"/>
<organism evidence="2 3">
    <name type="scientific">Gymnopilus dilepis</name>
    <dbReference type="NCBI Taxonomy" id="231916"/>
    <lineage>
        <taxon>Eukaryota</taxon>
        <taxon>Fungi</taxon>
        <taxon>Dikarya</taxon>
        <taxon>Basidiomycota</taxon>
        <taxon>Agaricomycotina</taxon>
        <taxon>Agaricomycetes</taxon>
        <taxon>Agaricomycetidae</taxon>
        <taxon>Agaricales</taxon>
        <taxon>Agaricineae</taxon>
        <taxon>Hymenogastraceae</taxon>
        <taxon>Gymnopilus</taxon>
    </lineage>
</organism>
<feature type="region of interest" description="Disordered" evidence="1">
    <location>
        <begin position="138"/>
        <end position="160"/>
    </location>
</feature>
<protein>
    <submittedName>
        <fullName evidence="2">Uncharacterized protein</fullName>
    </submittedName>
</protein>